<dbReference type="InterPro" id="IPR000551">
    <property type="entry name" value="MerR-type_HTH_dom"/>
</dbReference>
<dbReference type="PANTHER" id="PTHR30204:SF83">
    <property type="entry name" value="TRANSCRIPTIONAL REGULATOR, MERR FAMILY"/>
    <property type="match status" value="1"/>
</dbReference>
<dbReference type="Gene3D" id="1.10.1660.10">
    <property type="match status" value="1"/>
</dbReference>
<evidence type="ECO:0000256" key="1">
    <source>
        <dbReference type="ARBA" id="ARBA00023125"/>
    </source>
</evidence>
<dbReference type="PANTHER" id="PTHR30204">
    <property type="entry name" value="REDOX-CYCLING DRUG-SENSING TRANSCRIPTIONAL ACTIVATOR SOXR"/>
    <property type="match status" value="1"/>
</dbReference>
<dbReference type="PATRIC" id="fig|1423806.3.peg.2090"/>
<name>A0A023CUT7_9LACO</name>
<organism evidence="3 4">
    <name type="scientific">Liquorilactobacillus sucicola DSM 21376 = JCM 15457</name>
    <dbReference type="NCBI Taxonomy" id="1423806"/>
    <lineage>
        <taxon>Bacteria</taxon>
        <taxon>Bacillati</taxon>
        <taxon>Bacillota</taxon>
        <taxon>Bacilli</taxon>
        <taxon>Lactobacillales</taxon>
        <taxon>Lactobacillaceae</taxon>
        <taxon>Liquorilactobacillus</taxon>
    </lineage>
</organism>
<dbReference type="CDD" id="cd01109">
    <property type="entry name" value="HTH_YyaN"/>
    <property type="match status" value="1"/>
</dbReference>
<dbReference type="RefSeq" id="WP_034987046.1">
    <property type="nucleotide sequence ID" value="NZ_AYZF01000017.1"/>
</dbReference>
<dbReference type="SMART" id="SM00422">
    <property type="entry name" value="HTH_MERR"/>
    <property type="match status" value="1"/>
</dbReference>
<dbReference type="EMBL" id="AYZF01000017">
    <property type="protein sequence ID" value="KRN05498.1"/>
    <property type="molecule type" value="Genomic_DNA"/>
</dbReference>
<reference evidence="3 4" key="1">
    <citation type="journal article" date="2015" name="Genome Announc.">
        <title>Expanding the biotechnology potential of lactobacilli through comparative genomics of 213 strains and associated genera.</title>
        <authorList>
            <person name="Sun Z."/>
            <person name="Harris H.M."/>
            <person name="McCann A."/>
            <person name="Guo C."/>
            <person name="Argimon S."/>
            <person name="Zhang W."/>
            <person name="Yang X."/>
            <person name="Jeffery I.B."/>
            <person name="Cooney J.C."/>
            <person name="Kagawa T.F."/>
            <person name="Liu W."/>
            <person name="Song Y."/>
            <person name="Salvetti E."/>
            <person name="Wrobel A."/>
            <person name="Rasinkangas P."/>
            <person name="Parkhill J."/>
            <person name="Rea M.C."/>
            <person name="O'Sullivan O."/>
            <person name="Ritari J."/>
            <person name="Douillard F.P."/>
            <person name="Paul Ross R."/>
            <person name="Yang R."/>
            <person name="Briner A.E."/>
            <person name="Felis G.E."/>
            <person name="de Vos W.M."/>
            <person name="Barrangou R."/>
            <person name="Klaenhammer T.R."/>
            <person name="Caufield P.W."/>
            <person name="Cui Y."/>
            <person name="Zhang H."/>
            <person name="O'Toole P.W."/>
        </authorList>
    </citation>
    <scope>NUCLEOTIDE SEQUENCE [LARGE SCALE GENOMIC DNA]</scope>
    <source>
        <strain evidence="3 4">DSM 21376</strain>
    </source>
</reference>
<dbReference type="GO" id="GO:0003677">
    <property type="term" value="F:DNA binding"/>
    <property type="evidence" value="ECO:0007669"/>
    <property type="project" value="UniProtKB-KW"/>
</dbReference>
<keyword evidence="1" id="KW-0238">DNA-binding</keyword>
<evidence type="ECO:0000313" key="3">
    <source>
        <dbReference type="EMBL" id="KRN05498.1"/>
    </source>
</evidence>
<dbReference type="OrthoDB" id="9811174at2"/>
<dbReference type="eggNOG" id="COG0789">
    <property type="taxonomic scope" value="Bacteria"/>
</dbReference>
<dbReference type="PROSITE" id="PS50937">
    <property type="entry name" value="HTH_MERR_2"/>
    <property type="match status" value="1"/>
</dbReference>
<dbReference type="AlphaFoldDB" id="A0A023CUT7"/>
<dbReference type="GO" id="GO:0003700">
    <property type="term" value="F:DNA-binding transcription factor activity"/>
    <property type="evidence" value="ECO:0007669"/>
    <property type="project" value="InterPro"/>
</dbReference>
<comment type="caution">
    <text evidence="3">The sequence shown here is derived from an EMBL/GenBank/DDBJ whole genome shotgun (WGS) entry which is preliminary data.</text>
</comment>
<gene>
    <name evidence="3" type="ORF">FD15_GL002054</name>
</gene>
<protein>
    <recommendedName>
        <fullName evidence="2">HTH merR-type domain-containing protein</fullName>
    </recommendedName>
</protein>
<dbReference type="InterPro" id="IPR009061">
    <property type="entry name" value="DNA-bd_dom_put_sf"/>
</dbReference>
<feature type="domain" description="HTH merR-type" evidence="2">
    <location>
        <begin position="2"/>
        <end position="71"/>
    </location>
</feature>
<evidence type="ECO:0000313" key="4">
    <source>
        <dbReference type="Proteomes" id="UP000050961"/>
    </source>
</evidence>
<accession>A0A023CUT7</accession>
<dbReference type="SUPFAM" id="SSF46955">
    <property type="entry name" value="Putative DNA-binding domain"/>
    <property type="match status" value="1"/>
</dbReference>
<dbReference type="InterPro" id="IPR047057">
    <property type="entry name" value="MerR_fam"/>
</dbReference>
<keyword evidence="4" id="KW-1185">Reference proteome</keyword>
<dbReference type="Proteomes" id="UP000050961">
    <property type="component" value="Unassembled WGS sequence"/>
</dbReference>
<dbReference type="Pfam" id="PF13411">
    <property type="entry name" value="MerR_1"/>
    <property type="match status" value="1"/>
</dbReference>
<evidence type="ECO:0000259" key="2">
    <source>
        <dbReference type="PROSITE" id="PS50937"/>
    </source>
</evidence>
<proteinExistence type="predicted"/>
<sequence length="129" mass="15701">MNYSITETSRLTGLSKYTLRYYEKEKLIPKVKRDSKGYRVYTKQDIEWLTFLLNIRQTGMSINKIKQFSQMRFNAETISIRRKMLLEHRENIKEQEKMLQKSMAAIEAKVARYDRYIQLQTEQKNMNRY</sequence>
<dbReference type="STRING" id="1423806.FD15_GL002054"/>